<feature type="non-terminal residue" evidence="4">
    <location>
        <position position="1"/>
    </location>
</feature>
<evidence type="ECO:0000256" key="1">
    <source>
        <dbReference type="RuleBase" id="RU363044"/>
    </source>
</evidence>
<gene>
    <name evidence="4" type="ORF">Tci_635064</name>
</gene>
<dbReference type="GO" id="GO:0006281">
    <property type="term" value="P:DNA repair"/>
    <property type="evidence" value="ECO:0007669"/>
    <property type="project" value="UniProtKB-KW"/>
</dbReference>
<name>A0A699JZB6_TANCI</name>
<dbReference type="GO" id="GO:0016787">
    <property type="term" value="F:hydrolase activity"/>
    <property type="evidence" value="ECO:0007669"/>
    <property type="project" value="UniProtKB-KW"/>
</dbReference>
<accession>A0A699JZB6</accession>
<reference evidence="4" key="1">
    <citation type="journal article" date="2019" name="Sci. Rep.">
        <title>Draft genome of Tanacetum cinerariifolium, the natural source of mosquito coil.</title>
        <authorList>
            <person name="Yamashiro T."/>
            <person name="Shiraishi A."/>
            <person name="Satake H."/>
            <person name="Nakayama K."/>
        </authorList>
    </citation>
    <scope>NUCLEOTIDE SEQUENCE</scope>
</reference>
<comment type="caution">
    <text evidence="4">The sequence shown here is derived from an EMBL/GenBank/DDBJ whole genome shotgun (WGS) entry which is preliminary data.</text>
</comment>
<proteinExistence type="inferred from homology"/>
<keyword evidence="1" id="KW-0547">Nucleotide-binding</keyword>
<dbReference type="AlphaFoldDB" id="A0A699JZB6"/>
<dbReference type="InterPro" id="IPR010285">
    <property type="entry name" value="DNA_helicase_pif1-like_DEAD"/>
</dbReference>
<keyword evidence="1" id="KW-0233">DNA recombination</keyword>
<keyword evidence="1" id="KW-0378">Hydrolase</keyword>
<dbReference type="EC" id="5.6.2.3" evidence="1"/>
<dbReference type="GO" id="GO:0005524">
    <property type="term" value="F:ATP binding"/>
    <property type="evidence" value="ECO:0007669"/>
    <property type="project" value="UniProtKB-KW"/>
</dbReference>
<dbReference type="Pfam" id="PF05970">
    <property type="entry name" value="PIF1"/>
    <property type="match status" value="1"/>
</dbReference>
<feature type="region of interest" description="Disordered" evidence="2">
    <location>
        <begin position="63"/>
        <end position="108"/>
    </location>
</feature>
<sequence length="108" mass="11861">NTFLWKTIIYAIRSQGKIIEAVASSCIASLLLPAGSWYRPAVILTKHLKIPALLPQVVAPTTMTAEQPQQLPLPKPPNPTLSTTTSNQPEVIEGNTSESQERQSTQRR</sequence>
<dbReference type="GO" id="GO:0006310">
    <property type="term" value="P:DNA recombination"/>
    <property type="evidence" value="ECO:0007669"/>
    <property type="project" value="UniProtKB-KW"/>
</dbReference>
<feature type="compositionally biased region" description="Low complexity" evidence="2">
    <location>
        <begin position="80"/>
        <end position="89"/>
    </location>
</feature>
<feature type="domain" description="DNA helicase Pif1-like DEAD-box helicase" evidence="3">
    <location>
        <begin position="2"/>
        <end position="36"/>
    </location>
</feature>
<dbReference type="EMBL" id="BKCJ010458477">
    <property type="protein sequence ID" value="GFA63092.1"/>
    <property type="molecule type" value="Genomic_DNA"/>
</dbReference>
<comment type="similarity">
    <text evidence="1">Belongs to the helicase family.</text>
</comment>
<evidence type="ECO:0000256" key="2">
    <source>
        <dbReference type="SAM" id="MobiDB-lite"/>
    </source>
</evidence>
<organism evidence="4">
    <name type="scientific">Tanacetum cinerariifolium</name>
    <name type="common">Dalmatian daisy</name>
    <name type="synonym">Chrysanthemum cinerariifolium</name>
    <dbReference type="NCBI Taxonomy" id="118510"/>
    <lineage>
        <taxon>Eukaryota</taxon>
        <taxon>Viridiplantae</taxon>
        <taxon>Streptophyta</taxon>
        <taxon>Embryophyta</taxon>
        <taxon>Tracheophyta</taxon>
        <taxon>Spermatophyta</taxon>
        <taxon>Magnoliopsida</taxon>
        <taxon>eudicotyledons</taxon>
        <taxon>Gunneridae</taxon>
        <taxon>Pentapetalae</taxon>
        <taxon>asterids</taxon>
        <taxon>campanulids</taxon>
        <taxon>Asterales</taxon>
        <taxon>Asteraceae</taxon>
        <taxon>Asteroideae</taxon>
        <taxon>Anthemideae</taxon>
        <taxon>Anthemidinae</taxon>
        <taxon>Tanacetum</taxon>
    </lineage>
</organism>
<keyword evidence="1" id="KW-0234">DNA repair</keyword>
<dbReference type="GO" id="GO:0043139">
    <property type="term" value="F:5'-3' DNA helicase activity"/>
    <property type="evidence" value="ECO:0007669"/>
    <property type="project" value="UniProtKB-EC"/>
</dbReference>
<keyword evidence="1 4" id="KW-0347">Helicase</keyword>
<keyword evidence="1" id="KW-0227">DNA damage</keyword>
<protein>
    <recommendedName>
        <fullName evidence="1">ATP-dependent DNA helicase</fullName>
        <ecNumber evidence="1">5.6.2.3</ecNumber>
    </recommendedName>
</protein>
<evidence type="ECO:0000313" key="4">
    <source>
        <dbReference type="EMBL" id="GFA63092.1"/>
    </source>
</evidence>
<evidence type="ECO:0000259" key="3">
    <source>
        <dbReference type="Pfam" id="PF05970"/>
    </source>
</evidence>
<keyword evidence="1" id="KW-0067">ATP-binding</keyword>
<comment type="catalytic activity">
    <reaction evidence="1">
        <text>ATP + H2O = ADP + phosphate + H(+)</text>
        <dbReference type="Rhea" id="RHEA:13065"/>
        <dbReference type="ChEBI" id="CHEBI:15377"/>
        <dbReference type="ChEBI" id="CHEBI:15378"/>
        <dbReference type="ChEBI" id="CHEBI:30616"/>
        <dbReference type="ChEBI" id="CHEBI:43474"/>
        <dbReference type="ChEBI" id="CHEBI:456216"/>
        <dbReference type="EC" id="5.6.2.3"/>
    </reaction>
</comment>
<comment type="cofactor">
    <cofactor evidence="1">
        <name>Mg(2+)</name>
        <dbReference type="ChEBI" id="CHEBI:18420"/>
    </cofactor>
</comment>
<dbReference type="GO" id="GO:0000723">
    <property type="term" value="P:telomere maintenance"/>
    <property type="evidence" value="ECO:0007669"/>
    <property type="project" value="InterPro"/>
</dbReference>